<name>A0A3G9IMJ0_AERCA</name>
<dbReference type="InterPro" id="IPR027417">
    <property type="entry name" value="P-loop_NTPase"/>
</dbReference>
<evidence type="ECO:0000313" key="1">
    <source>
        <dbReference type="EMBL" id="UZC87764.2"/>
    </source>
</evidence>
<keyword evidence="1" id="KW-0067">ATP-binding</keyword>
<accession>A0A3G9IMJ0</accession>
<dbReference type="PANTHER" id="PTHR43038">
    <property type="entry name" value="ATP-BINDING CASSETTE, SUB-FAMILY H, MEMBER 1"/>
    <property type="match status" value="1"/>
</dbReference>
<dbReference type="SMART" id="SM00382">
    <property type="entry name" value="AAA"/>
    <property type="match status" value="2"/>
</dbReference>
<dbReference type="CDD" id="cd03230">
    <property type="entry name" value="ABC_DR_subfamily_A"/>
    <property type="match status" value="2"/>
</dbReference>
<evidence type="ECO:0000313" key="2">
    <source>
        <dbReference type="Proteomes" id="UP001163285"/>
    </source>
</evidence>
<dbReference type="Pfam" id="PF00005">
    <property type="entry name" value="ABC_tran"/>
    <property type="match status" value="2"/>
</dbReference>
<dbReference type="GO" id="GO:0005524">
    <property type="term" value="F:ATP binding"/>
    <property type="evidence" value="ECO:0007669"/>
    <property type="project" value="UniProtKB-KW"/>
</dbReference>
<gene>
    <name evidence="1" type="ORF">OJY61_07600</name>
</gene>
<keyword evidence="1" id="KW-0547">Nucleotide-binding</keyword>
<sequence length="589" mass="63149">MSCAISLEGLTKRFGERVALNAISAAIPAGGITGLVGPDGAGKSTLLRLLAGLLIPEAGTIRVLGLDPVSEGDLLRQHLGYMPQQFGLYEDLSVLENLTLYADLRGVLEPERTPTFARLLAFTDLARFTARPAGKLSGGMKQKLGLACALLGTPDVLLLDEPGVGVDPISRRALWQMVRELAKGGMTVLWSTAYLDEAELCDHVLLMADGEVRTSGTPADLMGAMASRCWLLEAGQLDGRERRALLRRALAHPSVMDGAVAGERVRLLLHPGMMPPPLAELQLTNGAFQPAQPRLEDAFIDLLGGSPGGESSLAAGMREAELPQGVSPEAVIEARHLTKRFGDFAATDDVSFAVRRGEIFGLLGPNGAGKSTTFKMECGLLRPSEGQALVTGIDLAHSPSAARQRLGYMAQKFSLYKQLTVAQNLSFFAGIYGLFGRHQQTRIDAMVTAFALAPWLDQKAESLPLGLRQRLSLACALLHEPPLLFLDEPTSGVDPVTRREFWSHINALADHGVTVLVTTHFMDEAEYCDRIALIYRGKLLALGTPDDLKGLAAKEAATSLPTGSLPTCSLPTMEEAFITLVERASEEDA</sequence>
<dbReference type="SUPFAM" id="SSF52540">
    <property type="entry name" value="P-loop containing nucleoside triphosphate hydrolases"/>
    <property type="match status" value="2"/>
</dbReference>
<dbReference type="InterPro" id="IPR017871">
    <property type="entry name" value="ABC_transporter-like_CS"/>
</dbReference>
<proteinExistence type="predicted"/>
<dbReference type="RefSeq" id="WP_102948950.1">
    <property type="nucleotide sequence ID" value="NZ_AP019195.1"/>
</dbReference>
<reference evidence="1" key="1">
    <citation type="submission" date="2023-04" db="EMBL/GenBank/DDBJ databases">
        <title>Whole Genome Sequence of Multi-drug resistant Aeromonas caviae as a gut pathogen in newborn.</title>
        <authorList>
            <person name="Jadhav S.V."/>
            <person name="Saroj S.D."/>
            <person name="Saha U.B."/>
            <person name="Sen S."/>
            <person name="Kher A."/>
        </authorList>
    </citation>
    <scope>NUCLEOTIDE SEQUENCE</scope>
    <source>
        <strain evidence="1">SVJ23</strain>
    </source>
</reference>
<dbReference type="Proteomes" id="UP001163285">
    <property type="component" value="Chromosome"/>
</dbReference>
<protein>
    <submittedName>
        <fullName evidence="1">ATP-binding cassette domain-containing protein</fullName>
    </submittedName>
</protein>
<dbReference type="PANTHER" id="PTHR43038:SF3">
    <property type="entry name" value="ABC TRANSPORTER G FAMILY MEMBER 20 ISOFORM X1"/>
    <property type="match status" value="1"/>
</dbReference>
<dbReference type="PROSITE" id="PS00211">
    <property type="entry name" value="ABC_TRANSPORTER_1"/>
    <property type="match status" value="1"/>
</dbReference>
<dbReference type="AlphaFoldDB" id="A0A3G9IMJ0"/>
<dbReference type="EMBL" id="CP110176">
    <property type="protein sequence ID" value="UZC87764.2"/>
    <property type="molecule type" value="Genomic_DNA"/>
</dbReference>
<organism evidence="1 2">
    <name type="scientific">Aeromonas caviae</name>
    <name type="common">Aeromonas punctata</name>
    <dbReference type="NCBI Taxonomy" id="648"/>
    <lineage>
        <taxon>Bacteria</taxon>
        <taxon>Pseudomonadati</taxon>
        <taxon>Pseudomonadota</taxon>
        <taxon>Gammaproteobacteria</taxon>
        <taxon>Aeromonadales</taxon>
        <taxon>Aeromonadaceae</taxon>
        <taxon>Aeromonas</taxon>
    </lineage>
</organism>
<dbReference type="InterPro" id="IPR003593">
    <property type="entry name" value="AAA+_ATPase"/>
</dbReference>
<dbReference type="GO" id="GO:0016887">
    <property type="term" value="F:ATP hydrolysis activity"/>
    <property type="evidence" value="ECO:0007669"/>
    <property type="project" value="InterPro"/>
</dbReference>
<dbReference type="InterPro" id="IPR003439">
    <property type="entry name" value="ABC_transporter-like_ATP-bd"/>
</dbReference>
<dbReference type="PROSITE" id="PS50893">
    <property type="entry name" value="ABC_TRANSPORTER_2"/>
    <property type="match status" value="2"/>
</dbReference>
<dbReference type="Gene3D" id="3.40.50.300">
    <property type="entry name" value="P-loop containing nucleotide triphosphate hydrolases"/>
    <property type="match status" value="2"/>
</dbReference>